<keyword evidence="16" id="KW-1185">Reference proteome</keyword>
<accession>A0A9W6GNF7</accession>
<organism evidence="15 16">
    <name type="scientific">Propionigenium maris DSM 9537</name>
    <dbReference type="NCBI Taxonomy" id="1123000"/>
    <lineage>
        <taxon>Bacteria</taxon>
        <taxon>Fusobacteriati</taxon>
        <taxon>Fusobacteriota</taxon>
        <taxon>Fusobacteriia</taxon>
        <taxon>Fusobacteriales</taxon>
        <taxon>Fusobacteriaceae</taxon>
        <taxon>Propionigenium</taxon>
    </lineage>
</organism>
<dbReference type="GO" id="GO:0005886">
    <property type="term" value="C:plasma membrane"/>
    <property type="evidence" value="ECO:0007669"/>
    <property type="project" value="UniProtKB-SubCell"/>
</dbReference>
<keyword evidence="9 12" id="KW-1133">Transmembrane helix</keyword>
<feature type="transmembrane region" description="Helical" evidence="12">
    <location>
        <begin position="181"/>
        <end position="201"/>
    </location>
</feature>
<proteinExistence type="predicted"/>
<evidence type="ECO:0000256" key="4">
    <source>
        <dbReference type="ARBA" id="ARBA00022597"/>
    </source>
</evidence>
<feature type="active site" description="Phosphocysteine intermediate; for EIIB activity" evidence="11">
    <location>
        <position position="467"/>
    </location>
</feature>
<evidence type="ECO:0000256" key="5">
    <source>
        <dbReference type="ARBA" id="ARBA00022679"/>
    </source>
</evidence>
<evidence type="ECO:0000256" key="9">
    <source>
        <dbReference type="ARBA" id="ARBA00022989"/>
    </source>
</evidence>
<evidence type="ECO:0000256" key="11">
    <source>
        <dbReference type="PROSITE-ProRule" id="PRU00421"/>
    </source>
</evidence>
<comment type="caution">
    <text evidence="15">The sequence shown here is derived from an EMBL/GenBank/DDBJ whole genome shotgun (WGS) entry which is preliminary data.</text>
</comment>
<gene>
    <name evidence="15" type="primary">malX</name>
    <name evidence="15" type="ORF">PM10SUCC1_22860</name>
</gene>
<feature type="transmembrane region" description="Helical" evidence="12">
    <location>
        <begin position="353"/>
        <end position="375"/>
    </location>
</feature>
<evidence type="ECO:0000313" key="16">
    <source>
        <dbReference type="Proteomes" id="UP001144471"/>
    </source>
</evidence>
<dbReference type="GO" id="GO:0090564">
    <property type="term" value="F:protein-phosphocysteine-glucose phosphotransferase system transporter activity"/>
    <property type="evidence" value="ECO:0007669"/>
    <property type="project" value="TreeGrafter"/>
</dbReference>
<evidence type="ECO:0000256" key="8">
    <source>
        <dbReference type="ARBA" id="ARBA00022777"/>
    </source>
</evidence>
<keyword evidence="5" id="KW-0808">Transferase</keyword>
<keyword evidence="7 12" id="KW-0812">Transmembrane</keyword>
<dbReference type="FunFam" id="3.30.1360.60:FF:000001">
    <property type="entry name" value="PTS system glucose-specific IIBC component PtsG"/>
    <property type="match status" value="1"/>
</dbReference>
<feature type="transmembrane region" description="Helical" evidence="12">
    <location>
        <begin position="103"/>
        <end position="123"/>
    </location>
</feature>
<evidence type="ECO:0000256" key="10">
    <source>
        <dbReference type="ARBA" id="ARBA00023136"/>
    </source>
</evidence>
<dbReference type="SUPFAM" id="SSF55604">
    <property type="entry name" value="Glucose permease domain IIB"/>
    <property type="match status" value="1"/>
</dbReference>
<dbReference type="EMBL" id="BSDY01000010">
    <property type="protein sequence ID" value="GLI56772.1"/>
    <property type="molecule type" value="Genomic_DNA"/>
</dbReference>
<dbReference type="Pfam" id="PF00367">
    <property type="entry name" value="PTS_EIIB"/>
    <property type="match status" value="1"/>
</dbReference>
<evidence type="ECO:0000313" key="15">
    <source>
        <dbReference type="EMBL" id="GLI56772.1"/>
    </source>
</evidence>
<keyword evidence="10 12" id="KW-0472">Membrane</keyword>
<feature type="transmembrane region" description="Helical" evidence="12">
    <location>
        <begin position="396"/>
        <end position="418"/>
    </location>
</feature>
<evidence type="ECO:0000256" key="7">
    <source>
        <dbReference type="ARBA" id="ARBA00022692"/>
    </source>
</evidence>
<dbReference type="InterPro" id="IPR003352">
    <property type="entry name" value="PTS_EIIC"/>
</dbReference>
<reference evidence="15" key="1">
    <citation type="submission" date="2022-12" db="EMBL/GenBank/DDBJ databases">
        <title>Reference genome sequencing for broad-spectrum identification of bacterial and archaeal isolates by mass spectrometry.</title>
        <authorList>
            <person name="Sekiguchi Y."/>
            <person name="Tourlousse D.M."/>
        </authorList>
    </citation>
    <scope>NUCLEOTIDE SEQUENCE</scope>
    <source>
        <strain evidence="15">10succ1</strain>
    </source>
</reference>
<feature type="transmembrane region" description="Helical" evidence="12">
    <location>
        <begin position="323"/>
        <end position="347"/>
    </location>
</feature>
<dbReference type="InterPro" id="IPR018113">
    <property type="entry name" value="PTrfase_EIIB_Cys"/>
</dbReference>
<dbReference type="InterPro" id="IPR001996">
    <property type="entry name" value="PTS_IIB_1"/>
</dbReference>
<protein>
    <submittedName>
        <fullName evidence="15">PTS maltose transporter subunit IICB</fullName>
    </submittedName>
</protein>
<dbReference type="Gene3D" id="3.30.1360.60">
    <property type="entry name" value="Glucose permease domain IIB"/>
    <property type="match status" value="1"/>
</dbReference>
<dbReference type="Proteomes" id="UP001144471">
    <property type="component" value="Unassembled WGS sequence"/>
</dbReference>
<evidence type="ECO:0000256" key="1">
    <source>
        <dbReference type="ARBA" id="ARBA00004651"/>
    </source>
</evidence>
<dbReference type="InterPro" id="IPR011301">
    <property type="entry name" value="PTS_Mal/Glc-sp_IIBC_component"/>
</dbReference>
<dbReference type="GO" id="GO:0009401">
    <property type="term" value="P:phosphoenolpyruvate-dependent sugar phosphotransferase system"/>
    <property type="evidence" value="ECO:0007669"/>
    <property type="project" value="UniProtKB-KW"/>
</dbReference>
<sequence>MSSEALNVKGAERSRVSGWEFFQSLGKTFMLPVALLAAMGILLGIGAAFTGGTTIEMFPFLGNPVLQFIFNFMIKVSLVAFIFLPLMFAVAIPLGMARENKEIAAFAGLIGYISLQLGVNFHLTARGIMDVTDKKMIMGIESIDTGALGGLIVGILVYFIHERFQYIELPDAFSFFGGTRFVAIATVVVMSAVGLTVPLIWPYFAAGIGAVGAGIQKAGIFGPFLFGAGERLLLPFGLHHILVATIRFTEAGGQIITSSGETISGALNIFYNQFAQGPSHVSPEYTRFLSQGKMPTFIFGLSGAALAMYRSAFAENRTKVKGLLISAVVAAAVGGITEPIEFIFLFIAPALYLFHTVMTGLGFMVMGLLGVAIGNTDGNIIDFLVFGVLQGMWTKWYLVIPVGGIWFGIYYTVFKWYIEKYNILTPGRDNSDQASNAVDSGDMAGYTAKIMLEALGGKENIVTLDNCITRLRLVVKDANVIHVEAVKSAGAVNVVKLSDTNVQVIIGTKVQVMKKQMQKLI</sequence>
<feature type="transmembrane region" description="Helical" evidence="12">
    <location>
        <begin position="69"/>
        <end position="91"/>
    </location>
</feature>
<dbReference type="InterPro" id="IPR036878">
    <property type="entry name" value="Glu_permease_IIB"/>
</dbReference>
<dbReference type="AlphaFoldDB" id="A0A9W6GNF7"/>
<keyword evidence="6" id="KW-0598">Phosphotransferase system</keyword>
<dbReference type="CDD" id="cd00212">
    <property type="entry name" value="PTS_IIB_glc"/>
    <property type="match status" value="1"/>
</dbReference>
<dbReference type="PANTHER" id="PTHR30009:SF20">
    <property type="entry name" value="PTS SYSTEM GLUCOSE-SPECIFIC EIICB COMPONENT-RELATED"/>
    <property type="match status" value="1"/>
</dbReference>
<dbReference type="GO" id="GO:1904659">
    <property type="term" value="P:D-glucose transmembrane transport"/>
    <property type="evidence" value="ECO:0007669"/>
    <property type="project" value="TreeGrafter"/>
</dbReference>
<name>A0A9W6GNF7_9FUSO</name>
<dbReference type="InterPro" id="IPR050429">
    <property type="entry name" value="PTS_Glucose_EIICBA"/>
</dbReference>
<dbReference type="NCBIfam" id="TIGR02004">
    <property type="entry name" value="PTS-IIBC-malX"/>
    <property type="match status" value="1"/>
</dbReference>
<dbReference type="PANTHER" id="PTHR30009">
    <property type="entry name" value="CYTOCHROME C-TYPE SYNTHESIS PROTEIN AND PTS TRANSMEMBRANE COMPONENT"/>
    <property type="match status" value="1"/>
</dbReference>
<dbReference type="NCBIfam" id="TIGR00826">
    <property type="entry name" value="EIIB_glc"/>
    <property type="match status" value="1"/>
</dbReference>
<feature type="transmembrane region" description="Helical" evidence="12">
    <location>
        <begin position="294"/>
        <end position="311"/>
    </location>
</feature>
<keyword evidence="2" id="KW-0813">Transport</keyword>
<feature type="domain" description="PTS EIIB type-1" evidence="13">
    <location>
        <begin position="445"/>
        <end position="521"/>
    </location>
</feature>
<dbReference type="PROSITE" id="PS51103">
    <property type="entry name" value="PTS_EIIC_TYPE_1"/>
    <property type="match status" value="1"/>
</dbReference>
<dbReference type="InterPro" id="IPR013013">
    <property type="entry name" value="PTS_EIIC_1"/>
</dbReference>
<dbReference type="NCBIfam" id="NF007509">
    <property type="entry name" value="PRK10110.1"/>
    <property type="match status" value="1"/>
</dbReference>
<evidence type="ECO:0000259" key="14">
    <source>
        <dbReference type="PROSITE" id="PS51103"/>
    </source>
</evidence>
<feature type="domain" description="PTS EIIC type-1" evidence="14">
    <location>
        <begin position="16"/>
        <end position="430"/>
    </location>
</feature>
<evidence type="ECO:0000259" key="13">
    <source>
        <dbReference type="PROSITE" id="PS51098"/>
    </source>
</evidence>
<evidence type="ECO:0000256" key="3">
    <source>
        <dbReference type="ARBA" id="ARBA00022475"/>
    </source>
</evidence>
<feature type="transmembrane region" description="Helical" evidence="12">
    <location>
        <begin position="29"/>
        <end position="49"/>
    </location>
</feature>
<dbReference type="PROSITE" id="PS01035">
    <property type="entry name" value="PTS_EIIB_TYPE_1_CYS"/>
    <property type="match status" value="1"/>
</dbReference>
<dbReference type="Pfam" id="PF02378">
    <property type="entry name" value="PTS_EIIC"/>
    <property type="match status" value="1"/>
</dbReference>
<comment type="subcellular location">
    <subcellularLocation>
        <location evidence="1">Cell membrane</location>
        <topology evidence="1">Multi-pass membrane protein</topology>
    </subcellularLocation>
</comment>
<dbReference type="RefSeq" id="WP_281836124.1">
    <property type="nucleotide sequence ID" value="NZ_BSDY01000010.1"/>
</dbReference>
<evidence type="ECO:0000256" key="12">
    <source>
        <dbReference type="SAM" id="Phobius"/>
    </source>
</evidence>
<dbReference type="GO" id="GO:0008982">
    <property type="term" value="F:protein-N(PI)-phosphohistidine-sugar phosphotransferase activity"/>
    <property type="evidence" value="ECO:0007669"/>
    <property type="project" value="InterPro"/>
</dbReference>
<evidence type="ECO:0000256" key="2">
    <source>
        <dbReference type="ARBA" id="ARBA00022448"/>
    </source>
</evidence>
<evidence type="ECO:0000256" key="6">
    <source>
        <dbReference type="ARBA" id="ARBA00022683"/>
    </source>
</evidence>
<feature type="transmembrane region" description="Helical" evidence="12">
    <location>
        <begin position="143"/>
        <end position="160"/>
    </location>
</feature>
<dbReference type="PROSITE" id="PS51098">
    <property type="entry name" value="PTS_EIIB_TYPE_1"/>
    <property type="match status" value="1"/>
</dbReference>
<keyword evidence="8" id="KW-0418">Kinase</keyword>
<keyword evidence="4" id="KW-0762">Sugar transport</keyword>
<dbReference type="GO" id="GO:0016301">
    <property type="term" value="F:kinase activity"/>
    <property type="evidence" value="ECO:0007669"/>
    <property type="project" value="UniProtKB-KW"/>
</dbReference>
<keyword evidence="3" id="KW-1003">Cell membrane</keyword>